<gene>
    <name evidence="2" type="ORF">GA0070603_1018</name>
</gene>
<sequence>MVYFPVVLLRTSYRLVLAAHVGVWLLWGWAIWHEWDIAPLLWLVFGASMLAVWVLRHRLGNARGRAGTGVG</sequence>
<evidence type="ECO:0000313" key="2">
    <source>
        <dbReference type="EMBL" id="SCL50579.1"/>
    </source>
</evidence>
<dbReference type="Proteomes" id="UP000198605">
    <property type="component" value="Unassembled WGS sequence"/>
</dbReference>
<keyword evidence="1" id="KW-1133">Transmembrane helix</keyword>
<keyword evidence="1" id="KW-0472">Membrane</keyword>
<proteinExistence type="predicted"/>
<feature type="transmembrane region" description="Helical" evidence="1">
    <location>
        <begin position="37"/>
        <end position="55"/>
    </location>
</feature>
<evidence type="ECO:0000256" key="1">
    <source>
        <dbReference type="SAM" id="Phobius"/>
    </source>
</evidence>
<name>A0A1C6U9P6_9ACTN</name>
<keyword evidence="1" id="KW-0812">Transmembrane</keyword>
<keyword evidence="3" id="KW-1185">Reference proteome</keyword>
<dbReference type="EMBL" id="FMIB01000002">
    <property type="protein sequence ID" value="SCL50579.1"/>
    <property type="molecule type" value="Genomic_DNA"/>
</dbReference>
<feature type="transmembrane region" description="Helical" evidence="1">
    <location>
        <begin position="12"/>
        <end position="31"/>
    </location>
</feature>
<accession>A0A1C6U9P6</accession>
<evidence type="ECO:0000313" key="3">
    <source>
        <dbReference type="Proteomes" id="UP000198605"/>
    </source>
</evidence>
<reference evidence="3" key="1">
    <citation type="submission" date="2016-06" db="EMBL/GenBank/DDBJ databases">
        <authorList>
            <person name="Varghese N."/>
            <person name="Submissions Spin"/>
        </authorList>
    </citation>
    <scope>NUCLEOTIDE SEQUENCE [LARGE SCALE GENOMIC DNA]</scope>
    <source>
        <strain evidence="3">DSM 44151</strain>
    </source>
</reference>
<protein>
    <submittedName>
        <fullName evidence="2">Uncharacterized protein</fullName>
    </submittedName>
</protein>
<dbReference type="AlphaFoldDB" id="A0A1C6U9P6"/>
<organism evidence="2 3">
    <name type="scientific">Micromonospora chersina</name>
    <dbReference type="NCBI Taxonomy" id="47854"/>
    <lineage>
        <taxon>Bacteria</taxon>
        <taxon>Bacillati</taxon>
        <taxon>Actinomycetota</taxon>
        <taxon>Actinomycetes</taxon>
        <taxon>Micromonosporales</taxon>
        <taxon>Micromonosporaceae</taxon>
        <taxon>Micromonospora</taxon>
    </lineage>
</organism>